<dbReference type="InterPro" id="IPR029002">
    <property type="entry name" value="PLPC/GPLD1"/>
</dbReference>
<evidence type="ECO:0000313" key="2">
    <source>
        <dbReference type="EMBL" id="RJP19908.1"/>
    </source>
</evidence>
<feature type="domain" description="Phospholipase C/D" evidence="1">
    <location>
        <begin position="43"/>
        <end position="168"/>
    </location>
</feature>
<proteinExistence type="predicted"/>
<dbReference type="Proteomes" id="UP000265882">
    <property type="component" value="Unassembled WGS sequence"/>
</dbReference>
<protein>
    <recommendedName>
        <fullName evidence="1">Phospholipase C/D domain-containing protein</fullName>
    </recommendedName>
</protein>
<reference evidence="2 3" key="1">
    <citation type="journal article" date="2017" name="ISME J.">
        <title>Energy and carbon metabolisms in a deep terrestrial subsurface fluid microbial community.</title>
        <authorList>
            <person name="Momper L."/>
            <person name="Jungbluth S.P."/>
            <person name="Lee M.D."/>
            <person name="Amend J.P."/>
        </authorList>
    </citation>
    <scope>NUCLEOTIDE SEQUENCE [LARGE SCALE GENOMIC DNA]</scope>
    <source>
        <strain evidence="2">SURF_5</strain>
    </source>
</reference>
<evidence type="ECO:0000313" key="3">
    <source>
        <dbReference type="Proteomes" id="UP000265882"/>
    </source>
</evidence>
<dbReference type="Pfam" id="PF00882">
    <property type="entry name" value="Zn_dep_PLPC"/>
    <property type="match status" value="1"/>
</dbReference>
<dbReference type="EMBL" id="QZKU01000083">
    <property type="protein sequence ID" value="RJP19908.1"/>
    <property type="molecule type" value="Genomic_DNA"/>
</dbReference>
<gene>
    <name evidence="2" type="ORF">C4520_11960</name>
</gene>
<dbReference type="AlphaFoldDB" id="A0A3A4NG72"/>
<evidence type="ECO:0000259" key="1">
    <source>
        <dbReference type="Pfam" id="PF00882"/>
    </source>
</evidence>
<sequence length="322" mass="37018">MRSNSRWVKTAGKALKVGNFALLVVSWLIFLSGDAFAWGPGIHIVKGAYILDHLHLLLPSIAQLLKAFPYDFLYGCISADFFIGKGHRRRDDHCHNWSVGIKMLAAAESAPTKSFSYGYLAHLAADIGAHNFYIPNQLYLTSTTKRLGHIYWEYRADTQVDAGYWELARRVVEAQNHANDLSLENAVKKKIVSLRAKKKMYVRVLNLTDFDRWRQACEFVERNSRWQVQQDYLNHLRDISIGLAIEFLRDPEKTVCFDYDPVGTRNILRAKRLRRTALRTTGKKPINGVFQVPDELAKFGADAIKVRSGRYHLRHLQPYLRV</sequence>
<name>A0A3A4NG72_ABYX5</name>
<comment type="caution">
    <text evidence="2">The sequence shown here is derived from an EMBL/GenBank/DDBJ whole genome shotgun (WGS) entry which is preliminary data.</text>
</comment>
<accession>A0A3A4NG72</accession>
<organism evidence="2 3">
    <name type="scientific">Abyssobacteria bacterium (strain SURF_5)</name>
    <dbReference type="NCBI Taxonomy" id="2093360"/>
    <lineage>
        <taxon>Bacteria</taxon>
        <taxon>Pseudomonadati</taxon>
        <taxon>Candidatus Hydrogenedentota</taxon>
        <taxon>Candidatus Abyssobacteria</taxon>
    </lineage>
</organism>